<dbReference type="Gene3D" id="3.40.50.300">
    <property type="entry name" value="P-loop containing nucleotide triphosphate hydrolases"/>
    <property type="match status" value="1"/>
</dbReference>
<dbReference type="EMBL" id="JASNJE010000021">
    <property type="protein sequence ID" value="MDK3074536.1"/>
    <property type="molecule type" value="Genomic_DNA"/>
</dbReference>
<dbReference type="InterPro" id="IPR027417">
    <property type="entry name" value="P-loop_NTPase"/>
</dbReference>
<name>A0ABT7FHC7_9RHOB</name>
<dbReference type="RefSeq" id="WP_284486469.1">
    <property type="nucleotide sequence ID" value="NZ_JASNJE010000021.1"/>
</dbReference>
<reference evidence="2 3" key="1">
    <citation type="submission" date="2023-05" db="EMBL/GenBank/DDBJ databases">
        <title>Sedimentitalea sp. nov. JM2-8.</title>
        <authorList>
            <person name="Huang J."/>
        </authorList>
    </citation>
    <scope>NUCLEOTIDE SEQUENCE [LARGE SCALE GENOMIC DNA]</scope>
    <source>
        <strain evidence="2 3">JM2-8</strain>
    </source>
</reference>
<gene>
    <name evidence="2" type="ORF">QO034_15670</name>
</gene>
<dbReference type="GO" id="GO:0016740">
    <property type="term" value="F:transferase activity"/>
    <property type="evidence" value="ECO:0007669"/>
    <property type="project" value="UniProtKB-KW"/>
</dbReference>
<evidence type="ECO:0000256" key="1">
    <source>
        <dbReference type="ARBA" id="ARBA00022679"/>
    </source>
</evidence>
<keyword evidence="3" id="KW-1185">Reference proteome</keyword>
<dbReference type="EC" id="2.8.2.-" evidence="2"/>
<comment type="caution">
    <text evidence="2">The sequence shown here is derived from an EMBL/GenBank/DDBJ whole genome shotgun (WGS) entry which is preliminary data.</text>
</comment>
<evidence type="ECO:0000313" key="2">
    <source>
        <dbReference type="EMBL" id="MDK3074536.1"/>
    </source>
</evidence>
<dbReference type="PANTHER" id="PTHR10605:SF56">
    <property type="entry name" value="BIFUNCTIONAL HEPARAN SULFATE N-DEACETYLASE_N-SULFOTRANSFERASE"/>
    <property type="match status" value="1"/>
</dbReference>
<keyword evidence="1 2" id="KW-0808">Transferase</keyword>
<dbReference type="Proteomes" id="UP001227126">
    <property type="component" value="Unassembled WGS sequence"/>
</dbReference>
<evidence type="ECO:0000313" key="3">
    <source>
        <dbReference type="Proteomes" id="UP001227126"/>
    </source>
</evidence>
<proteinExistence type="predicted"/>
<protein>
    <submittedName>
        <fullName evidence="2">Sulfotransferase</fullName>
        <ecNumber evidence="2">2.8.2.-</ecNumber>
    </submittedName>
</protein>
<dbReference type="Pfam" id="PF13469">
    <property type="entry name" value="Sulfotransfer_3"/>
    <property type="match status" value="1"/>
</dbReference>
<accession>A0ABT7FHC7</accession>
<dbReference type="InterPro" id="IPR037359">
    <property type="entry name" value="NST/OST"/>
</dbReference>
<sequence>MQGPSFICPGAQKSGTTWLQAQLRRHPQFWMPPQKEVDYLAEYPTSREKYAARLPNVLKRFPDNKNGAARADWWRLFTSDWSLDKYTRLFEPAGDRLSGDVSPNYSRLTTEEVARAARLVPDARVVILLRDPVSRSWSYARHMVTRGPKKDLPPQRRAAAMEKFALSERCYEHSNYVRILSDWQAAFGRDRVHVAYYDDLQARPVAMLNGILAFLGADPVPQEQQEMLNKAVNVGEHVDCPEDLLRRLTEVFAPMLANLDALLPAGERPGWAA</sequence>
<organism evidence="2 3">
    <name type="scientific">Sedimentitalea xiamensis</name>
    <dbReference type="NCBI Taxonomy" id="3050037"/>
    <lineage>
        <taxon>Bacteria</taxon>
        <taxon>Pseudomonadati</taxon>
        <taxon>Pseudomonadota</taxon>
        <taxon>Alphaproteobacteria</taxon>
        <taxon>Rhodobacterales</taxon>
        <taxon>Paracoccaceae</taxon>
        <taxon>Sedimentitalea</taxon>
    </lineage>
</organism>
<dbReference type="SUPFAM" id="SSF52540">
    <property type="entry name" value="P-loop containing nucleoside triphosphate hydrolases"/>
    <property type="match status" value="1"/>
</dbReference>
<dbReference type="PANTHER" id="PTHR10605">
    <property type="entry name" value="HEPARAN SULFATE SULFOTRANSFERASE"/>
    <property type="match status" value="1"/>
</dbReference>